<organism evidence="1 2">
    <name type="scientific">Streptomyces nymphaeiformis</name>
    <dbReference type="NCBI Taxonomy" id="2663842"/>
    <lineage>
        <taxon>Bacteria</taxon>
        <taxon>Bacillati</taxon>
        <taxon>Actinomycetota</taxon>
        <taxon>Actinomycetes</taxon>
        <taxon>Kitasatosporales</taxon>
        <taxon>Streptomycetaceae</taxon>
        <taxon>Streptomyces</taxon>
    </lineage>
</organism>
<dbReference type="AlphaFoldDB" id="A0A7W7TY71"/>
<comment type="caution">
    <text evidence="1">The sequence shown here is derived from an EMBL/GenBank/DDBJ whole genome shotgun (WGS) entry which is preliminary data.</text>
</comment>
<sequence>MALPEDYKRLAETFGKGLFSDFLQILSVAPGGAFDLSTTWQSLSVDAPAEGEDPLYAPYRIYQPGQIGLIPWGFSQTEGEYFWLENGKAADEWPIVTRGRGYQEWRQVDMSTPEFIYRVVADPQFEPFSIAALVPEPFFAPAPESTF</sequence>
<reference evidence="1 2" key="1">
    <citation type="submission" date="2020-08" db="EMBL/GenBank/DDBJ databases">
        <title>Genomic Encyclopedia of Type Strains, Phase III (KMG-III): the genomes of soil and plant-associated and newly described type strains.</title>
        <authorList>
            <person name="Whitman W."/>
        </authorList>
    </citation>
    <scope>NUCLEOTIDE SEQUENCE [LARGE SCALE GENOMIC DNA]</scope>
    <source>
        <strain evidence="1 2">SFB5A</strain>
    </source>
</reference>
<name>A0A7W7TY71_9ACTN</name>
<evidence type="ECO:0000313" key="1">
    <source>
        <dbReference type="EMBL" id="MBB4981518.1"/>
    </source>
</evidence>
<gene>
    <name evidence="1" type="ORF">GGE06_002428</name>
</gene>
<proteinExistence type="predicted"/>
<dbReference type="EMBL" id="JACHJY010000003">
    <property type="protein sequence ID" value="MBB4981518.1"/>
    <property type="molecule type" value="Genomic_DNA"/>
</dbReference>
<protein>
    <submittedName>
        <fullName evidence="1">Uncharacterized protein</fullName>
    </submittedName>
</protein>
<dbReference type="SUPFAM" id="SSF160631">
    <property type="entry name" value="SMI1/KNR4-like"/>
    <property type="match status" value="1"/>
</dbReference>
<dbReference type="RefSeq" id="WP_184930798.1">
    <property type="nucleotide sequence ID" value="NZ_JACHJY010000003.1"/>
</dbReference>
<accession>A0A7W7TY71</accession>
<evidence type="ECO:0000313" key="2">
    <source>
        <dbReference type="Proteomes" id="UP000582643"/>
    </source>
</evidence>
<dbReference type="InterPro" id="IPR037883">
    <property type="entry name" value="Knr4/Smi1-like_sf"/>
</dbReference>
<keyword evidence="2" id="KW-1185">Reference proteome</keyword>
<dbReference type="Proteomes" id="UP000582643">
    <property type="component" value="Unassembled WGS sequence"/>
</dbReference>